<dbReference type="PRINTS" id="PR00722">
    <property type="entry name" value="CHYMOTRYPSIN"/>
</dbReference>
<dbReference type="PANTHER" id="PTHR24264:SF20">
    <property type="entry name" value="TRYPSIN-LIKE"/>
    <property type="match status" value="1"/>
</dbReference>
<keyword evidence="4" id="KW-0720">Serine protease</keyword>
<keyword evidence="2" id="KW-0645">Protease</keyword>
<dbReference type="AlphaFoldDB" id="A0ABD0XFM7"/>
<dbReference type="GO" id="GO:0004252">
    <property type="term" value="F:serine-type endopeptidase activity"/>
    <property type="evidence" value="ECO:0007669"/>
    <property type="project" value="UniProtKB-EC"/>
</dbReference>
<dbReference type="CDD" id="cd00190">
    <property type="entry name" value="Tryp_SPc"/>
    <property type="match status" value="1"/>
</dbReference>
<dbReference type="Proteomes" id="UP001557470">
    <property type="component" value="Unassembled WGS sequence"/>
</dbReference>
<evidence type="ECO:0000256" key="4">
    <source>
        <dbReference type="ARBA" id="ARBA00022825"/>
    </source>
</evidence>
<evidence type="ECO:0000256" key="1">
    <source>
        <dbReference type="ARBA" id="ARBA00009228"/>
    </source>
</evidence>
<dbReference type="FunFam" id="2.40.10.10:FF:000010">
    <property type="entry name" value="Kallikrein related peptidase 11"/>
    <property type="match status" value="1"/>
</dbReference>
<dbReference type="PANTHER" id="PTHR24264">
    <property type="entry name" value="TRYPSIN-RELATED"/>
    <property type="match status" value="1"/>
</dbReference>
<feature type="domain" description="Peptidase S1" evidence="8">
    <location>
        <begin position="1"/>
        <end position="179"/>
    </location>
</feature>
<evidence type="ECO:0000256" key="2">
    <source>
        <dbReference type="ARBA" id="ARBA00022670"/>
    </source>
</evidence>
<gene>
    <name evidence="9" type="ORF">UPYG_G00191350</name>
</gene>
<evidence type="ECO:0000256" key="6">
    <source>
        <dbReference type="ARBA" id="ARBA00036320"/>
    </source>
</evidence>
<comment type="similarity">
    <text evidence="1">Belongs to the peptidase S1 family. Snake venom subfamily.</text>
</comment>
<dbReference type="Gene3D" id="2.40.10.10">
    <property type="entry name" value="Trypsin-like serine proteases"/>
    <property type="match status" value="2"/>
</dbReference>
<dbReference type="InterPro" id="IPR043504">
    <property type="entry name" value="Peptidase_S1_PA_chymotrypsin"/>
</dbReference>
<reference evidence="9 10" key="1">
    <citation type="submission" date="2024-06" db="EMBL/GenBank/DDBJ databases">
        <authorList>
            <person name="Pan Q."/>
            <person name="Wen M."/>
            <person name="Jouanno E."/>
            <person name="Zahm M."/>
            <person name="Klopp C."/>
            <person name="Cabau C."/>
            <person name="Louis A."/>
            <person name="Berthelot C."/>
            <person name="Parey E."/>
            <person name="Roest Crollius H."/>
            <person name="Montfort J."/>
            <person name="Robinson-Rechavi M."/>
            <person name="Bouchez O."/>
            <person name="Lampietro C."/>
            <person name="Lopez Roques C."/>
            <person name="Donnadieu C."/>
            <person name="Postlethwait J."/>
            <person name="Bobe J."/>
            <person name="Verreycken H."/>
            <person name="Guiguen Y."/>
        </authorList>
    </citation>
    <scope>NUCLEOTIDE SEQUENCE [LARGE SCALE GENOMIC DNA]</scope>
    <source>
        <strain evidence="9">Up_M1</strain>
        <tissue evidence="9">Testis</tissue>
    </source>
</reference>
<evidence type="ECO:0000256" key="3">
    <source>
        <dbReference type="ARBA" id="ARBA00022801"/>
    </source>
</evidence>
<accession>A0ABD0XFM7</accession>
<evidence type="ECO:0000256" key="5">
    <source>
        <dbReference type="ARBA" id="ARBA00023157"/>
    </source>
</evidence>
<evidence type="ECO:0000313" key="10">
    <source>
        <dbReference type="Proteomes" id="UP001557470"/>
    </source>
</evidence>
<keyword evidence="5" id="KW-1015">Disulfide bond</keyword>
<evidence type="ECO:0000313" key="9">
    <source>
        <dbReference type="EMBL" id="KAL0979902.1"/>
    </source>
</evidence>
<dbReference type="Pfam" id="PF00089">
    <property type="entry name" value="Trypsin"/>
    <property type="match status" value="1"/>
</dbReference>
<dbReference type="EMBL" id="JAGEUA010000005">
    <property type="protein sequence ID" value="KAL0979902.1"/>
    <property type="molecule type" value="Genomic_DNA"/>
</dbReference>
<comment type="caution">
    <text evidence="9">The sequence shown here is derived from an EMBL/GenBank/DDBJ whole genome shotgun (WGS) entry which is preliminary data.</text>
</comment>
<evidence type="ECO:0000259" key="8">
    <source>
        <dbReference type="PROSITE" id="PS50240"/>
    </source>
</evidence>
<dbReference type="EC" id="3.4.21.4" evidence="7"/>
<dbReference type="SMART" id="SM00020">
    <property type="entry name" value="Tryp_SPc"/>
    <property type="match status" value="1"/>
</dbReference>
<keyword evidence="10" id="KW-1185">Reference proteome</keyword>
<dbReference type="PROSITE" id="PS50240">
    <property type="entry name" value="TRYPSIN_DOM"/>
    <property type="match status" value="1"/>
</dbReference>
<dbReference type="SUPFAM" id="SSF50494">
    <property type="entry name" value="Trypsin-like serine proteases"/>
    <property type="match status" value="1"/>
</dbReference>
<keyword evidence="3" id="KW-0378">Hydrolase</keyword>
<name>A0ABD0XFM7_UMBPY</name>
<comment type="catalytic activity">
    <reaction evidence="6">
        <text>Preferential cleavage: Arg-|-Xaa, Lys-|-Xaa.</text>
        <dbReference type="EC" id="3.4.21.4"/>
    </reaction>
</comment>
<dbReference type="InterPro" id="IPR050127">
    <property type="entry name" value="Serine_Proteases_S1"/>
</dbReference>
<evidence type="ECO:0000256" key="7">
    <source>
        <dbReference type="ARBA" id="ARBA00038868"/>
    </source>
</evidence>
<dbReference type="GO" id="GO:0006508">
    <property type="term" value="P:proteolysis"/>
    <property type="evidence" value="ECO:0007669"/>
    <property type="project" value="UniProtKB-KW"/>
</dbReference>
<protein>
    <recommendedName>
        <fullName evidence="7">trypsin</fullName>
        <ecNumber evidence="7">3.4.21.4</ecNumber>
    </recommendedName>
</protein>
<organism evidence="9 10">
    <name type="scientific">Umbra pygmaea</name>
    <name type="common">Eastern mudminnow</name>
    <dbReference type="NCBI Taxonomy" id="75934"/>
    <lineage>
        <taxon>Eukaryota</taxon>
        <taxon>Metazoa</taxon>
        <taxon>Chordata</taxon>
        <taxon>Craniata</taxon>
        <taxon>Vertebrata</taxon>
        <taxon>Euteleostomi</taxon>
        <taxon>Actinopterygii</taxon>
        <taxon>Neopterygii</taxon>
        <taxon>Teleostei</taxon>
        <taxon>Protacanthopterygii</taxon>
        <taxon>Esociformes</taxon>
        <taxon>Umbridae</taxon>
        <taxon>Umbra</taxon>
    </lineage>
</organism>
<dbReference type="InterPro" id="IPR009003">
    <property type="entry name" value="Peptidase_S1_PA"/>
</dbReference>
<dbReference type="InterPro" id="IPR001254">
    <property type="entry name" value="Trypsin_dom"/>
</dbReference>
<proteinExistence type="inferred from homology"/>
<dbReference type="InterPro" id="IPR001314">
    <property type="entry name" value="Peptidase_S1A"/>
</dbReference>
<sequence>MAYFGAHSLKTIRKDAISEEIKKNVPHPEFNDETFENDIMLLQLKTPVNVSRTVSINPVPNPVADMRAGTRCFVAGWGATAEKGGRSDVLQVINLKVIDRRVCNSLESYNGRITNGMLCAGSTNKQEIDACEGHGGGPLVCDGLLRGVVSWGRGCGNFKYPGVYTFISKYDKWIRETIKTSK</sequence>